<proteinExistence type="predicted"/>
<feature type="region of interest" description="Disordered" evidence="1">
    <location>
        <begin position="174"/>
        <end position="205"/>
    </location>
</feature>
<organism evidence="2 3">
    <name type="scientific">Lophiostoma macrostomum CBS 122681</name>
    <dbReference type="NCBI Taxonomy" id="1314788"/>
    <lineage>
        <taxon>Eukaryota</taxon>
        <taxon>Fungi</taxon>
        <taxon>Dikarya</taxon>
        <taxon>Ascomycota</taxon>
        <taxon>Pezizomycotina</taxon>
        <taxon>Dothideomycetes</taxon>
        <taxon>Pleosporomycetidae</taxon>
        <taxon>Pleosporales</taxon>
        <taxon>Lophiostomataceae</taxon>
        <taxon>Lophiostoma</taxon>
    </lineage>
</organism>
<name>A0A6A6TCG2_9PLEO</name>
<evidence type="ECO:0000313" key="3">
    <source>
        <dbReference type="Proteomes" id="UP000799324"/>
    </source>
</evidence>
<accession>A0A6A6TCG2</accession>
<sequence>MSEYIECVGSRDNDDITPPELRGELEKVTSADGLAQLLCDDDQLEPLLLADEALFKEPECPQAKYLEPAEHPLIFYTSHCFEVDEELINYILTKLADPQDPESLIDDGAYVRFRRLKVAVQAAHEQDKDPQLKPLAEDTRTEREQIMAHLKASMHTHFYTITVRRYDPDYFYESDESDKRINPGESSKERATRKAKEAEEEEAKRTRDWVRMMGRLYKAEWLGKKESREQTLESAVETRCTQT</sequence>
<keyword evidence="3" id="KW-1185">Reference proteome</keyword>
<dbReference type="EMBL" id="MU004330">
    <property type="protein sequence ID" value="KAF2657007.1"/>
    <property type="molecule type" value="Genomic_DNA"/>
</dbReference>
<reference evidence="2" key="1">
    <citation type="journal article" date="2020" name="Stud. Mycol.">
        <title>101 Dothideomycetes genomes: a test case for predicting lifestyles and emergence of pathogens.</title>
        <authorList>
            <person name="Haridas S."/>
            <person name="Albert R."/>
            <person name="Binder M."/>
            <person name="Bloem J."/>
            <person name="Labutti K."/>
            <person name="Salamov A."/>
            <person name="Andreopoulos B."/>
            <person name="Baker S."/>
            <person name="Barry K."/>
            <person name="Bills G."/>
            <person name="Bluhm B."/>
            <person name="Cannon C."/>
            <person name="Castanera R."/>
            <person name="Culley D."/>
            <person name="Daum C."/>
            <person name="Ezra D."/>
            <person name="Gonzalez J."/>
            <person name="Henrissat B."/>
            <person name="Kuo A."/>
            <person name="Liang C."/>
            <person name="Lipzen A."/>
            <person name="Lutzoni F."/>
            <person name="Magnuson J."/>
            <person name="Mondo S."/>
            <person name="Nolan M."/>
            <person name="Ohm R."/>
            <person name="Pangilinan J."/>
            <person name="Park H.-J."/>
            <person name="Ramirez L."/>
            <person name="Alfaro M."/>
            <person name="Sun H."/>
            <person name="Tritt A."/>
            <person name="Yoshinaga Y."/>
            <person name="Zwiers L.-H."/>
            <person name="Turgeon B."/>
            <person name="Goodwin S."/>
            <person name="Spatafora J."/>
            <person name="Crous P."/>
            <person name="Grigoriev I."/>
        </authorList>
    </citation>
    <scope>NUCLEOTIDE SEQUENCE</scope>
    <source>
        <strain evidence="2">CBS 122681</strain>
    </source>
</reference>
<gene>
    <name evidence="2" type="ORF">K491DRAFT_677638</name>
</gene>
<protein>
    <submittedName>
        <fullName evidence="2">Uncharacterized protein</fullName>
    </submittedName>
</protein>
<feature type="compositionally biased region" description="Basic and acidic residues" evidence="1">
    <location>
        <begin position="177"/>
        <end position="205"/>
    </location>
</feature>
<evidence type="ECO:0000256" key="1">
    <source>
        <dbReference type="SAM" id="MobiDB-lite"/>
    </source>
</evidence>
<dbReference type="AlphaFoldDB" id="A0A6A6TCG2"/>
<evidence type="ECO:0000313" key="2">
    <source>
        <dbReference type="EMBL" id="KAF2657007.1"/>
    </source>
</evidence>
<dbReference type="Proteomes" id="UP000799324">
    <property type="component" value="Unassembled WGS sequence"/>
</dbReference>